<dbReference type="PANTHER" id="PTHR16557:SF2">
    <property type="entry name" value="NUCLEIC ACID DIOXYGENASE ALKBH1"/>
    <property type="match status" value="1"/>
</dbReference>
<keyword evidence="10" id="KW-1185">Reference proteome</keyword>
<dbReference type="AlphaFoldDB" id="A0A5J5BAK9"/>
<dbReference type="GO" id="GO:0008198">
    <property type="term" value="F:ferrous iron binding"/>
    <property type="evidence" value="ECO:0007669"/>
    <property type="project" value="TreeGrafter"/>
</dbReference>
<feature type="binding site" evidence="6">
    <location>
        <position position="302"/>
    </location>
    <ligand>
        <name>Fe cation</name>
        <dbReference type="ChEBI" id="CHEBI:24875"/>
        <note>catalytic</note>
    </ligand>
</feature>
<keyword evidence="5 6" id="KW-0408">Iron</keyword>
<feature type="compositionally biased region" description="Polar residues" evidence="7">
    <location>
        <begin position="156"/>
        <end position="175"/>
    </location>
</feature>
<feature type="region of interest" description="Disordered" evidence="7">
    <location>
        <begin position="1"/>
        <end position="73"/>
    </location>
</feature>
<dbReference type="GO" id="GO:0035515">
    <property type="term" value="F:oxidative RNA demethylase activity"/>
    <property type="evidence" value="ECO:0007669"/>
    <property type="project" value="TreeGrafter"/>
</dbReference>
<evidence type="ECO:0000313" key="10">
    <source>
        <dbReference type="Proteomes" id="UP000325577"/>
    </source>
</evidence>
<name>A0A5J5BAK9_9ASTE</name>
<feature type="domain" description="Fe2OG dioxygenase" evidence="8">
    <location>
        <begin position="284"/>
        <end position="394"/>
    </location>
</feature>
<evidence type="ECO:0000313" key="9">
    <source>
        <dbReference type="EMBL" id="KAA8540225.1"/>
    </source>
</evidence>
<evidence type="ECO:0000259" key="8">
    <source>
        <dbReference type="PROSITE" id="PS51471"/>
    </source>
</evidence>
<evidence type="ECO:0000256" key="2">
    <source>
        <dbReference type="ARBA" id="ARBA00022723"/>
    </source>
</evidence>
<dbReference type="GO" id="GO:0035516">
    <property type="term" value="F:broad specificity oxidative DNA demethylase activity"/>
    <property type="evidence" value="ECO:0007669"/>
    <property type="project" value="TreeGrafter"/>
</dbReference>
<dbReference type="InterPro" id="IPR005123">
    <property type="entry name" value="Oxoglu/Fe-dep_dioxygenase_dom"/>
</dbReference>
<feature type="binding site" evidence="6">
    <location>
        <position position="362"/>
    </location>
    <ligand>
        <name>Fe cation</name>
        <dbReference type="ChEBI" id="CHEBI:24875"/>
        <note>catalytic</note>
    </ligand>
</feature>
<keyword evidence="4" id="KW-0560">Oxidoreductase</keyword>
<dbReference type="InterPro" id="IPR037151">
    <property type="entry name" value="AlkB-like_sf"/>
</dbReference>
<keyword evidence="3" id="KW-0223">Dioxygenase</keyword>
<comment type="similarity">
    <text evidence="1">Belongs to the alkB family.</text>
</comment>
<evidence type="ECO:0000256" key="1">
    <source>
        <dbReference type="ARBA" id="ARBA00007879"/>
    </source>
</evidence>
<evidence type="ECO:0000256" key="6">
    <source>
        <dbReference type="PIRSR" id="PIRSR604574-2"/>
    </source>
</evidence>
<protein>
    <recommendedName>
        <fullName evidence="8">Fe2OG dioxygenase domain-containing protein</fullName>
    </recommendedName>
</protein>
<dbReference type="GO" id="GO:0005737">
    <property type="term" value="C:cytoplasm"/>
    <property type="evidence" value="ECO:0007669"/>
    <property type="project" value="TreeGrafter"/>
</dbReference>
<dbReference type="InterPro" id="IPR027450">
    <property type="entry name" value="AlkB-like"/>
</dbReference>
<accession>A0A5J5BAK9</accession>
<reference evidence="9 10" key="1">
    <citation type="submission" date="2019-09" db="EMBL/GenBank/DDBJ databases">
        <title>A chromosome-level genome assembly of the Chinese tupelo Nyssa sinensis.</title>
        <authorList>
            <person name="Yang X."/>
            <person name="Kang M."/>
            <person name="Yang Y."/>
            <person name="Xiong H."/>
            <person name="Wang M."/>
            <person name="Zhang Z."/>
            <person name="Wang Z."/>
            <person name="Wu H."/>
            <person name="Ma T."/>
            <person name="Liu J."/>
            <person name="Xi Z."/>
        </authorList>
    </citation>
    <scope>NUCLEOTIDE SEQUENCE [LARGE SCALE GENOMIC DNA]</scope>
    <source>
        <strain evidence="9">J267</strain>
        <tissue evidence="9">Leaf</tissue>
    </source>
</reference>
<feature type="region of interest" description="Disordered" evidence="7">
    <location>
        <begin position="154"/>
        <end position="175"/>
    </location>
</feature>
<feature type="compositionally biased region" description="Low complexity" evidence="7">
    <location>
        <begin position="9"/>
        <end position="20"/>
    </location>
</feature>
<sequence length="394" mass="42890">MNRGRARNVGRNSSSTRGRSSGSGSGGNSAHRRGPIGADGSSSGAPFGNKDRSSVPGRQTSGQMPEAVGCSAKQLESLSASSYEFQKDFPSLSAQSSPRDKHLNARRTQRGQTLDLEAGGIGTLHFDRSPVVETACMRDEPSMLAESGIKDRFSEKGSQCEQTSHENTANSGNSKNSECLPVGIPYDICQPQNESLVTLKAPLLTKNREKRNELKRSLEGKNITILRSGMVLLKRYISCNDQVMIVKICSKIGVGAGGAIQDSHAWLKKESKSYNVEDILPSMSPNICIVNFYTKSGRLGLHQDKDESQKSLLERLPVVSFSIGDSAEFLYADQRDTEKPEKIILESGDVLIFGGESRHIFHGVKAILPDTAPKTLLTETGLRPGRLNLTFREY</sequence>
<organism evidence="9 10">
    <name type="scientific">Nyssa sinensis</name>
    <dbReference type="NCBI Taxonomy" id="561372"/>
    <lineage>
        <taxon>Eukaryota</taxon>
        <taxon>Viridiplantae</taxon>
        <taxon>Streptophyta</taxon>
        <taxon>Embryophyta</taxon>
        <taxon>Tracheophyta</taxon>
        <taxon>Spermatophyta</taxon>
        <taxon>Magnoliopsida</taxon>
        <taxon>eudicotyledons</taxon>
        <taxon>Gunneridae</taxon>
        <taxon>Pentapetalae</taxon>
        <taxon>asterids</taxon>
        <taxon>Cornales</taxon>
        <taxon>Nyssaceae</taxon>
        <taxon>Nyssa</taxon>
    </lineage>
</organism>
<keyword evidence="2 6" id="KW-0479">Metal-binding</keyword>
<proteinExistence type="inferred from homology"/>
<dbReference type="Proteomes" id="UP000325577">
    <property type="component" value="Linkage Group LG13"/>
</dbReference>
<dbReference type="SUPFAM" id="SSF51197">
    <property type="entry name" value="Clavaminate synthase-like"/>
    <property type="match status" value="1"/>
</dbReference>
<gene>
    <name evidence="9" type="ORF">F0562_024212</name>
</gene>
<dbReference type="EMBL" id="CM018036">
    <property type="protein sequence ID" value="KAA8540225.1"/>
    <property type="molecule type" value="Genomic_DNA"/>
</dbReference>
<evidence type="ECO:0000256" key="3">
    <source>
        <dbReference type="ARBA" id="ARBA00022964"/>
    </source>
</evidence>
<feature type="binding site" evidence="6">
    <location>
        <position position="304"/>
    </location>
    <ligand>
        <name>Fe cation</name>
        <dbReference type="ChEBI" id="CHEBI:24875"/>
        <note>catalytic</note>
    </ligand>
</feature>
<dbReference type="Gene3D" id="2.60.120.590">
    <property type="entry name" value="Alpha-ketoglutarate-dependent dioxygenase AlkB-like"/>
    <property type="match status" value="1"/>
</dbReference>
<feature type="region of interest" description="Disordered" evidence="7">
    <location>
        <begin position="89"/>
        <end position="112"/>
    </location>
</feature>
<dbReference type="PROSITE" id="PS51471">
    <property type="entry name" value="FE2OG_OXY"/>
    <property type="match status" value="1"/>
</dbReference>
<dbReference type="OrthoDB" id="6614653at2759"/>
<evidence type="ECO:0000256" key="4">
    <source>
        <dbReference type="ARBA" id="ARBA00023002"/>
    </source>
</evidence>
<dbReference type="InterPro" id="IPR004574">
    <property type="entry name" value="Alkb"/>
</dbReference>
<dbReference type="GO" id="GO:0035513">
    <property type="term" value="P:oxidative RNA demethylation"/>
    <property type="evidence" value="ECO:0007669"/>
    <property type="project" value="TreeGrafter"/>
</dbReference>
<evidence type="ECO:0000256" key="5">
    <source>
        <dbReference type="ARBA" id="ARBA00023004"/>
    </source>
</evidence>
<evidence type="ECO:0000256" key="7">
    <source>
        <dbReference type="SAM" id="MobiDB-lite"/>
    </source>
</evidence>
<dbReference type="PANTHER" id="PTHR16557">
    <property type="entry name" value="ALKYLATED DNA REPAIR PROTEIN ALKB-RELATED"/>
    <property type="match status" value="1"/>
</dbReference>
<dbReference type="Pfam" id="PF13532">
    <property type="entry name" value="2OG-FeII_Oxy_2"/>
    <property type="match status" value="1"/>
</dbReference>
<comment type="cofactor">
    <cofactor evidence="6">
        <name>Fe(2+)</name>
        <dbReference type="ChEBI" id="CHEBI:29033"/>
    </cofactor>
    <text evidence="6">Binds 1 Fe(2+) ion per subunit.</text>
</comment>